<sequence length="152" mass="17073">MTLKSPMHNHLGFVYSLILSISSHVFYDSSGYPYRLVMHHISSSKSLIFPCIWFPGCQLPMGYLYHLSSSLVQEVPPGSCLHVLFGFLGSPLDIFLTSKIWFFPLYMGGQGILLSVFSLGFSFGDLFHMEVLMFSTSTTCQCNLALVMRVIL</sequence>
<name>A0AAN9MWT0_CANGL</name>
<evidence type="ECO:0000313" key="3">
    <source>
        <dbReference type="Proteomes" id="UP001367508"/>
    </source>
</evidence>
<gene>
    <name evidence="2" type="ORF">VNO77_04600</name>
</gene>
<keyword evidence="1" id="KW-0812">Transmembrane</keyword>
<evidence type="ECO:0000313" key="2">
    <source>
        <dbReference type="EMBL" id="KAK7362485.1"/>
    </source>
</evidence>
<dbReference type="EMBL" id="JAYMYQ010000001">
    <property type="protein sequence ID" value="KAK7362485.1"/>
    <property type="molecule type" value="Genomic_DNA"/>
</dbReference>
<proteinExistence type="predicted"/>
<keyword evidence="3" id="KW-1185">Reference proteome</keyword>
<keyword evidence="1" id="KW-0472">Membrane</keyword>
<accession>A0AAN9MWT0</accession>
<reference evidence="2 3" key="1">
    <citation type="submission" date="2024-01" db="EMBL/GenBank/DDBJ databases">
        <title>The genomes of 5 underutilized Papilionoideae crops provide insights into root nodulation and disease resistanc.</title>
        <authorList>
            <person name="Jiang F."/>
        </authorList>
    </citation>
    <scope>NUCLEOTIDE SEQUENCE [LARGE SCALE GENOMIC DNA]</scope>
    <source>
        <strain evidence="2">LVBAO_FW01</strain>
        <tissue evidence="2">Leaves</tissue>
    </source>
</reference>
<feature type="transmembrane region" description="Helical" evidence="1">
    <location>
        <begin position="108"/>
        <end position="127"/>
    </location>
</feature>
<keyword evidence="1" id="KW-1133">Transmembrane helix</keyword>
<feature type="transmembrane region" description="Helical" evidence="1">
    <location>
        <begin position="7"/>
        <end position="27"/>
    </location>
</feature>
<evidence type="ECO:0000256" key="1">
    <source>
        <dbReference type="SAM" id="Phobius"/>
    </source>
</evidence>
<organism evidence="2 3">
    <name type="scientific">Canavalia gladiata</name>
    <name type="common">Sword bean</name>
    <name type="synonym">Dolichos gladiatus</name>
    <dbReference type="NCBI Taxonomy" id="3824"/>
    <lineage>
        <taxon>Eukaryota</taxon>
        <taxon>Viridiplantae</taxon>
        <taxon>Streptophyta</taxon>
        <taxon>Embryophyta</taxon>
        <taxon>Tracheophyta</taxon>
        <taxon>Spermatophyta</taxon>
        <taxon>Magnoliopsida</taxon>
        <taxon>eudicotyledons</taxon>
        <taxon>Gunneridae</taxon>
        <taxon>Pentapetalae</taxon>
        <taxon>rosids</taxon>
        <taxon>fabids</taxon>
        <taxon>Fabales</taxon>
        <taxon>Fabaceae</taxon>
        <taxon>Papilionoideae</taxon>
        <taxon>50 kb inversion clade</taxon>
        <taxon>NPAAA clade</taxon>
        <taxon>indigoferoid/millettioid clade</taxon>
        <taxon>Phaseoleae</taxon>
        <taxon>Canavalia</taxon>
    </lineage>
</organism>
<dbReference type="AlphaFoldDB" id="A0AAN9MWT0"/>
<protein>
    <submittedName>
        <fullName evidence="2">Uncharacterized protein</fullName>
    </submittedName>
</protein>
<dbReference type="Proteomes" id="UP001367508">
    <property type="component" value="Unassembled WGS sequence"/>
</dbReference>
<comment type="caution">
    <text evidence="2">The sequence shown here is derived from an EMBL/GenBank/DDBJ whole genome shotgun (WGS) entry which is preliminary data.</text>
</comment>